<feature type="short sequence motif" description="Histidine triad motif" evidence="4">
    <location>
        <begin position="81"/>
        <end position="85"/>
    </location>
</feature>
<dbReference type="Pfam" id="PF11969">
    <property type="entry name" value="DcpS_C"/>
    <property type="match status" value="1"/>
</dbReference>
<dbReference type="Proteomes" id="UP000053611">
    <property type="component" value="Unassembled WGS sequence"/>
</dbReference>
<evidence type="ECO:0000256" key="1">
    <source>
        <dbReference type="ARBA" id="ARBA00022741"/>
    </source>
</evidence>
<dbReference type="GO" id="GO:0000166">
    <property type="term" value="F:nucleotide binding"/>
    <property type="evidence" value="ECO:0007669"/>
    <property type="project" value="UniProtKB-KW"/>
</dbReference>
<dbReference type="EMBL" id="KQ087180">
    <property type="protein sequence ID" value="KLT45610.1"/>
    <property type="molecule type" value="Genomic_DNA"/>
</dbReference>
<dbReference type="PRINTS" id="PR00332">
    <property type="entry name" value="HISTRIAD"/>
</dbReference>
<gene>
    <name evidence="6" type="ORF">CC85DRAFT_294900</name>
</gene>
<keyword evidence="7" id="KW-1185">Reference proteome</keyword>
<evidence type="ECO:0000256" key="2">
    <source>
        <dbReference type="ARBA" id="ARBA00022801"/>
    </source>
</evidence>
<dbReference type="SUPFAM" id="SSF54197">
    <property type="entry name" value="HIT-like"/>
    <property type="match status" value="1"/>
</dbReference>
<dbReference type="PANTHER" id="PTHR12486">
    <property type="entry name" value="APRATAXIN-RELATED"/>
    <property type="match status" value="1"/>
</dbReference>
<evidence type="ECO:0000256" key="3">
    <source>
        <dbReference type="PIRSR" id="PIRSR601310-1"/>
    </source>
</evidence>
<feature type="active site" description="Tele-AMP-histidine intermediate" evidence="3">
    <location>
        <position position="85"/>
    </location>
</feature>
<reference evidence="6 7" key="1">
    <citation type="submission" date="2015-03" db="EMBL/GenBank/DDBJ databases">
        <title>Genomics and transcriptomics of the oil-accumulating basidiomycete yeast T. oleaginosus allow insights into substrate utilization and the diverse evolutionary trajectories of mating systems in fungi.</title>
        <authorList>
            <consortium name="DOE Joint Genome Institute"/>
            <person name="Kourist R."/>
            <person name="Kracht O."/>
            <person name="Bracharz F."/>
            <person name="Lipzen A."/>
            <person name="Nolan M."/>
            <person name="Ohm R."/>
            <person name="Grigoriev I."/>
            <person name="Sun S."/>
            <person name="Heitman J."/>
            <person name="Bruck T."/>
            <person name="Nowrousian M."/>
        </authorList>
    </citation>
    <scope>NUCLEOTIDE SEQUENCE [LARGE SCALE GENOMIC DNA]</scope>
    <source>
        <strain evidence="6 7">IBC0246</strain>
    </source>
</reference>
<protein>
    <submittedName>
        <fullName evidence="6">HIT-like protein</fullName>
    </submittedName>
</protein>
<keyword evidence="1" id="KW-0547">Nucleotide-binding</keyword>
<dbReference type="InterPro" id="IPR036265">
    <property type="entry name" value="HIT-like_sf"/>
</dbReference>
<dbReference type="AlphaFoldDB" id="A0A0J0XX28"/>
<evidence type="ECO:0000313" key="7">
    <source>
        <dbReference type="Proteomes" id="UP000053611"/>
    </source>
</evidence>
<feature type="domain" description="HIT" evidence="5">
    <location>
        <begin position="1"/>
        <end position="99"/>
    </location>
</feature>
<accession>A0A0J0XX28</accession>
<dbReference type="InterPro" id="IPR011146">
    <property type="entry name" value="HIT-like"/>
</dbReference>
<organism evidence="6 7">
    <name type="scientific">Cutaneotrichosporon oleaginosum</name>
    <dbReference type="NCBI Taxonomy" id="879819"/>
    <lineage>
        <taxon>Eukaryota</taxon>
        <taxon>Fungi</taxon>
        <taxon>Dikarya</taxon>
        <taxon>Basidiomycota</taxon>
        <taxon>Agaricomycotina</taxon>
        <taxon>Tremellomycetes</taxon>
        <taxon>Trichosporonales</taxon>
        <taxon>Trichosporonaceae</taxon>
        <taxon>Cutaneotrichosporon</taxon>
    </lineage>
</organism>
<name>A0A0J0XX28_9TREE</name>
<dbReference type="PANTHER" id="PTHR12486:SF5">
    <property type="entry name" value="ADENOSINE 5'-MONOPHOSPHORAMIDASE HINT3"/>
    <property type="match status" value="1"/>
</dbReference>
<evidence type="ECO:0000256" key="4">
    <source>
        <dbReference type="PROSITE-ProRule" id="PRU00464"/>
    </source>
</evidence>
<evidence type="ECO:0000313" key="6">
    <source>
        <dbReference type="EMBL" id="KLT45610.1"/>
    </source>
</evidence>
<evidence type="ECO:0000259" key="5">
    <source>
        <dbReference type="PROSITE" id="PS51084"/>
    </source>
</evidence>
<proteinExistence type="predicted"/>
<dbReference type="InterPro" id="IPR001310">
    <property type="entry name" value="Histidine_triad_HIT"/>
</dbReference>
<sequence>MSDAELIAFRDRWPRAAGHLLVIPRQHIGPVLDLTREHVGLKLLESLAALDLTRMKERGLALAPGATKLGFHIPPFSSVHHIHLHVFTPPFTTLGKLMYPVRQHAHGKGWSWFVSVDQAITVLERGDRIRLRRC</sequence>
<keyword evidence="2" id="KW-0378">Hydrolase</keyword>
<dbReference type="Gene3D" id="3.30.428.10">
    <property type="entry name" value="HIT-like"/>
    <property type="match status" value="1"/>
</dbReference>
<dbReference type="STRING" id="879819.A0A0J0XX28"/>
<dbReference type="GO" id="GO:0016787">
    <property type="term" value="F:hydrolase activity"/>
    <property type="evidence" value="ECO:0007669"/>
    <property type="project" value="UniProtKB-KW"/>
</dbReference>
<dbReference type="OrthoDB" id="1915375at2759"/>
<dbReference type="PROSITE" id="PS51084">
    <property type="entry name" value="HIT_2"/>
    <property type="match status" value="1"/>
</dbReference>